<dbReference type="KEGG" id="hazt:125178366"/>
<feature type="region of interest" description="Disordered" evidence="1">
    <location>
        <begin position="508"/>
        <end position="543"/>
    </location>
</feature>
<evidence type="ECO:0000256" key="1">
    <source>
        <dbReference type="SAM" id="MobiDB-lite"/>
    </source>
</evidence>
<organism evidence="3 4">
    <name type="scientific">Hyalella azteca</name>
    <name type="common">Amphipod</name>
    <dbReference type="NCBI Taxonomy" id="294128"/>
    <lineage>
        <taxon>Eukaryota</taxon>
        <taxon>Metazoa</taxon>
        <taxon>Ecdysozoa</taxon>
        <taxon>Arthropoda</taxon>
        <taxon>Crustacea</taxon>
        <taxon>Multicrustacea</taxon>
        <taxon>Malacostraca</taxon>
        <taxon>Eumalacostraca</taxon>
        <taxon>Peracarida</taxon>
        <taxon>Amphipoda</taxon>
        <taxon>Senticaudata</taxon>
        <taxon>Talitrida</taxon>
        <taxon>Talitroidea</taxon>
        <taxon>Hyalellidae</taxon>
        <taxon>Hyalella</taxon>
    </lineage>
</organism>
<dbReference type="PANTHER" id="PTHR46312:SF2">
    <property type="entry name" value="NUCLEOTIDE-BINDING OLIGOMERIZATION DOMAIN-CONTAINING PROTEIN 2-LIKE"/>
    <property type="match status" value="1"/>
</dbReference>
<keyword evidence="3" id="KW-1185">Reference proteome</keyword>
<name>A0A979FMD0_HYAAZ</name>
<protein>
    <submittedName>
        <fullName evidence="4">NLR family CARD domain-containing protein 4-like</fullName>
    </submittedName>
</protein>
<feature type="compositionally biased region" description="Low complexity" evidence="1">
    <location>
        <begin position="509"/>
        <end position="521"/>
    </location>
</feature>
<accession>A0A979FMD0</accession>
<dbReference type="Pfam" id="PF05729">
    <property type="entry name" value="NACHT"/>
    <property type="match status" value="1"/>
</dbReference>
<gene>
    <name evidence="4" type="primary">LOC125178366</name>
</gene>
<evidence type="ECO:0000259" key="2">
    <source>
        <dbReference type="PROSITE" id="PS50837"/>
    </source>
</evidence>
<dbReference type="PANTHER" id="PTHR46312">
    <property type="entry name" value="NACHT DOMAIN-CONTAINING PROTEIN"/>
    <property type="match status" value="1"/>
</dbReference>
<dbReference type="RefSeq" id="XP_047737887.1">
    <property type="nucleotide sequence ID" value="XM_047881931.1"/>
</dbReference>
<dbReference type="SUPFAM" id="SSF52540">
    <property type="entry name" value="P-loop containing nucleoside triphosphate hydrolases"/>
    <property type="match status" value="1"/>
</dbReference>
<dbReference type="InterPro" id="IPR007111">
    <property type="entry name" value="NACHT_NTPase"/>
</dbReference>
<sequence length="543" mass="61867">MTAFGGFSPGGRDLAYYCYCVTTKGRQIANQRFQEYAKEDLLFDAGCVERLAVFHQLNLTLKEEGKNELTLQQLFDSLKERIALVSANVGAGKTTLLMYLMLKFSGPQSDVPNYLQCFEIIVFIQCRDRHNRNLEEVVKWHFGVSCADMTAEDILRTLQHLRVLFLVDGFDEYNEVSLAVLQQLLDKTWHQHSRILITTCPWAVKDLKNLLRKKCKVSEECKILPITELGKQLDFIEKYRFHLTKCSDAALAMRELFSNLDPDVQSLFTEPILLLYFCSIFKETPEKKDKFRSSSDMLMDRFTLQKIVLKTKLSDIGVTDPDILIEKLLRVIGKWALEFLACNHVTFTSAEILILKEHCCDKIKVNTSNIEVATEVLINTMLVVEKSRSGSKDTTYSFPHKSVQETAAANYVARQMMLTEDTLQEILGVESTENERLREVLLHVVAALSRDSPRHLTRRWGELKEALREARVTAADVMDCVARCPDHAEAVAELAALTEDEEWHVRNASGPLLSSRRNPSSVRRRADAEVPRSSPHLKATISE</sequence>
<evidence type="ECO:0000313" key="3">
    <source>
        <dbReference type="Proteomes" id="UP000694843"/>
    </source>
</evidence>
<dbReference type="AlphaFoldDB" id="A0A979FMD0"/>
<reference evidence="4" key="1">
    <citation type="submission" date="2025-08" db="UniProtKB">
        <authorList>
            <consortium name="RefSeq"/>
        </authorList>
    </citation>
    <scope>IDENTIFICATION</scope>
    <source>
        <tissue evidence="4">Whole organism</tissue>
    </source>
</reference>
<evidence type="ECO:0000313" key="4">
    <source>
        <dbReference type="RefSeq" id="XP_047737887.1"/>
    </source>
</evidence>
<proteinExistence type="predicted"/>
<dbReference type="InterPro" id="IPR027417">
    <property type="entry name" value="P-loop_NTPase"/>
</dbReference>
<dbReference type="Gene3D" id="3.40.50.300">
    <property type="entry name" value="P-loop containing nucleotide triphosphate hydrolases"/>
    <property type="match status" value="1"/>
</dbReference>
<dbReference type="Proteomes" id="UP000694843">
    <property type="component" value="Unplaced"/>
</dbReference>
<dbReference type="OrthoDB" id="6336761at2759"/>
<dbReference type="PROSITE" id="PS50837">
    <property type="entry name" value="NACHT"/>
    <property type="match status" value="1"/>
</dbReference>
<feature type="domain" description="NACHT" evidence="2">
    <location>
        <begin position="81"/>
        <end position="201"/>
    </location>
</feature>
<dbReference type="GeneID" id="125178366"/>